<name>A0A6I4ITK1_9FLAO</name>
<dbReference type="GO" id="GO:0016020">
    <property type="term" value="C:membrane"/>
    <property type="evidence" value="ECO:0007669"/>
    <property type="project" value="InterPro"/>
</dbReference>
<feature type="domain" description="Signal transduction histidine kinase internal region" evidence="4">
    <location>
        <begin position="408"/>
        <end position="486"/>
    </location>
</feature>
<keyword evidence="6" id="KW-1185">Reference proteome</keyword>
<dbReference type="InterPro" id="IPR036890">
    <property type="entry name" value="HATPase_C_sf"/>
</dbReference>
<dbReference type="EMBL" id="WQLW01000010">
    <property type="protein sequence ID" value="MVO10202.1"/>
    <property type="molecule type" value="Genomic_DNA"/>
</dbReference>
<reference evidence="6" key="1">
    <citation type="submission" date="2019-05" db="EMBL/GenBank/DDBJ databases">
        <title>Flavobacterium profundi sp. nov., isolated from a deep-sea seamount.</title>
        <authorList>
            <person name="Zhang D.-C."/>
        </authorList>
    </citation>
    <scope>NUCLEOTIDE SEQUENCE [LARGE SCALE GENOMIC DNA]</scope>
    <source>
        <strain evidence="6">TP390</strain>
    </source>
</reference>
<evidence type="ECO:0000313" key="6">
    <source>
        <dbReference type="Proteomes" id="UP000431264"/>
    </source>
</evidence>
<feature type="chain" id="PRO_5026312506" evidence="3">
    <location>
        <begin position="23"/>
        <end position="614"/>
    </location>
</feature>
<keyword evidence="1" id="KW-0802">TPR repeat</keyword>
<gene>
    <name evidence="5" type="ORF">GOQ30_13600</name>
</gene>
<dbReference type="InterPro" id="IPR019734">
    <property type="entry name" value="TPR_rpt"/>
</dbReference>
<accession>A0A6I4ITK1</accession>
<feature type="transmembrane region" description="Helical" evidence="2">
    <location>
        <begin position="374"/>
        <end position="397"/>
    </location>
</feature>
<dbReference type="Pfam" id="PF13424">
    <property type="entry name" value="TPR_12"/>
    <property type="match status" value="1"/>
</dbReference>
<feature type="signal peptide" evidence="3">
    <location>
        <begin position="1"/>
        <end position="22"/>
    </location>
</feature>
<dbReference type="Gene3D" id="3.30.565.10">
    <property type="entry name" value="Histidine kinase-like ATPase, C-terminal domain"/>
    <property type="match status" value="1"/>
</dbReference>
<dbReference type="InterPro" id="IPR050640">
    <property type="entry name" value="Bact_2-comp_sensor_kinase"/>
</dbReference>
<protein>
    <submittedName>
        <fullName evidence="5">Tetratricopeptide repeat protein</fullName>
    </submittedName>
</protein>
<proteinExistence type="predicted"/>
<dbReference type="GO" id="GO:0000155">
    <property type="term" value="F:phosphorelay sensor kinase activity"/>
    <property type="evidence" value="ECO:0007669"/>
    <property type="project" value="InterPro"/>
</dbReference>
<sequence>MQVKKITYFFFIFFIMSLQVKAQDTIKDKKSKVSLSKSVEKLERSIDTNDDFKTAKNYEELALVYQKKGDLAKAEEFYKKAETLYTKLKKGEDKMRVTRSIAQVQERQNKMVPAIQSYENAGRIADDEMSQQLNYNDANRLRNQSNPKAQSDYINSNIQLLEEKSKDKLVKESKKVALKEEVANAYVQKAEADLSAAETEEAIESYKSALDYVNDDTEEAIKIKNKIAEVYKEENEYEKALTIQLNLLDEARKNKDYDTEIKQLQEVAEIYFQFNQPEKGVQSLKESYTLASEKGNTKEVKNSLNQLVAYYKSKGNDKESVLLYDDFLTHFDEIVAADSSLIEDKVFQISEKKILQLEKEKALKDELISKKNRFNYFLIGSLALLFIFFALIVKALYAIKTKNKKIALQSLRREMNPHFIFNSLNSVNQFISENKELEANKYLSSYSHLMRNMMENSNKDFISISNELEQLKKYLALEHLRFQDQFEYEIRIDEQIDTEVTFIPNMILQPHLENAIWHGLRYKEGKGNLLLQFQLLPKKVQITIEDDGIGLTQSQALKTVNQKVHQSRGTTNTLERIKLLNELYKMNISFSITEKEAPETGTIVVITVPLLDKI</sequence>
<evidence type="ECO:0000256" key="2">
    <source>
        <dbReference type="SAM" id="Phobius"/>
    </source>
</evidence>
<feature type="repeat" description="TPR" evidence="1">
    <location>
        <begin position="55"/>
        <end position="88"/>
    </location>
</feature>
<dbReference type="OrthoDB" id="6190788at2"/>
<keyword evidence="3" id="KW-0732">Signal</keyword>
<dbReference type="Pfam" id="PF06580">
    <property type="entry name" value="His_kinase"/>
    <property type="match status" value="1"/>
</dbReference>
<keyword evidence="2" id="KW-1133">Transmembrane helix</keyword>
<dbReference type="SUPFAM" id="SSF55874">
    <property type="entry name" value="ATPase domain of HSP90 chaperone/DNA topoisomerase II/histidine kinase"/>
    <property type="match status" value="1"/>
</dbReference>
<dbReference type="PANTHER" id="PTHR34220">
    <property type="entry name" value="SENSOR HISTIDINE KINASE YPDA"/>
    <property type="match status" value="1"/>
</dbReference>
<dbReference type="PANTHER" id="PTHR34220:SF7">
    <property type="entry name" value="SENSOR HISTIDINE KINASE YPDA"/>
    <property type="match status" value="1"/>
</dbReference>
<evidence type="ECO:0000313" key="5">
    <source>
        <dbReference type="EMBL" id="MVO10202.1"/>
    </source>
</evidence>
<dbReference type="InterPro" id="IPR011990">
    <property type="entry name" value="TPR-like_helical_dom_sf"/>
</dbReference>
<evidence type="ECO:0000256" key="1">
    <source>
        <dbReference type="PROSITE-ProRule" id="PRU00339"/>
    </source>
</evidence>
<dbReference type="SUPFAM" id="SSF48452">
    <property type="entry name" value="TPR-like"/>
    <property type="match status" value="2"/>
</dbReference>
<dbReference type="InterPro" id="IPR010559">
    <property type="entry name" value="Sig_transdc_His_kin_internal"/>
</dbReference>
<dbReference type="AlphaFoldDB" id="A0A6I4ITK1"/>
<organism evidence="5 6">
    <name type="scientific">Flavobacterium profundi</name>
    <dbReference type="NCBI Taxonomy" id="1774945"/>
    <lineage>
        <taxon>Bacteria</taxon>
        <taxon>Pseudomonadati</taxon>
        <taxon>Bacteroidota</taxon>
        <taxon>Flavobacteriia</taxon>
        <taxon>Flavobacteriales</taxon>
        <taxon>Flavobacteriaceae</taxon>
        <taxon>Flavobacterium</taxon>
    </lineage>
</organism>
<dbReference type="SMART" id="SM00028">
    <property type="entry name" value="TPR"/>
    <property type="match status" value="4"/>
</dbReference>
<dbReference type="Proteomes" id="UP000431264">
    <property type="component" value="Unassembled WGS sequence"/>
</dbReference>
<keyword evidence="2" id="KW-0472">Membrane</keyword>
<dbReference type="Gene3D" id="1.25.40.10">
    <property type="entry name" value="Tetratricopeptide repeat domain"/>
    <property type="match status" value="2"/>
</dbReference>
<comment type="caution">
    <text evidence="5">The sequence shown here is derived from an EMBL/GenBank/DDBJ whole genome shotgun (WGS) entry which is preliminary data.</text>
</comment>
<dbReference type="PROSITE" id="PS50005">
    <property type="entry name" value="TPR"/>
    <property type="match status" value="1"/>
</dbReference>
<evidence type="ECO:0000259" key="4">
    <source>
        <dbReference type="Pfam" id="PF06580"/>
    </source>
</evidence>
<keyword evidence="2" id="KW-0812">Transmembrane</keyword>
<evidence type="ECO:0000256" key="3">
    <source>
        <dbReference type="SAM" id="SignalP"/>
    </source>
</evidence>